<dbReference type="AlphaFoldDB" id="A0A061FVW5"/>
<organism evidence="2 3">
    <name type="scientific">Theobroma cacao</name>
    <name type="common">Cacao</name>
    <name type="synonym">Cocoa</name>
    <dbReference type="NCBI Taxonomy" id="3641"/>
    <lineage>
        <taxon>Eukaryota</taxon>
        <taxon>Viridiplantae</taxon>
        <taxon>Streptophyta</taxon>
        <taxon>Embryophyta</taxon>
        <taxon>Tracheophyta</taxon>
        <taxon>Spermatophyta</taxon>
        <taxon>Magnoliopsida</taxon>
        <taxon>eudicotyledons</taxon>
        <taxon>Gunneridae</taxon>
        <taxon>Pentapetalae</taxon>
        <taxon>rosids</taxon>
        <taxon>malvids</taxon>
        <taxon>Malvales</taxon>
        <taxon>Malvaceae</taxon>
        <taxon>Byttnerioideae</taxon>
        <taxon>Theobroma</taxon>
    </lineage>
</organism>
<dbReference type="EMBL" id="CM001888">
    <property type="protein sequence ID" value="EOY18964.1"/>
    <property type="molecule type" value="Genomic_DNA"/>
</dbReference>
<proteinExistence type="predicted"/>
<dbReference type="Gramene" id="EOY18964">
    <property type="protein sequence ID" value="EOY18964"/>
    <property type="gene ID" value="TCM_043497"/>
</dbReference>
<feature type="compositionally biased region" description="Polar residues" evidence="1">
    <location>
        <begin position="166"/>
        <end position="188"/>
    </location>
</feature>
<reference evidence="2 3" key="1">
    <citation type="journal article" date="2013" name="Genome Biol.">
        <title>The genome sequence of the most widely cultivated cacao type and its use to identify candidate genes regulating pod color.</title>
        <authorList>
            <person name="Motamayor J.C."/>
            <person name="Mockaitis K."/>
            <person name="Schmutz J."/>
            <person name="Haiminen N."/>
            <person name="Iii D.L."/>
            <person name="Cornejo O."/>
            <person name="Findley S.D."/>
            <person name="Zheng P."/>
            <person name="Utro F."/>
            <person name="Royaert S."/>
            <person name="Saski C."/>
            <person name="Jenkins J."/>
            <person name="Podicheti R."/>
            <person name="Zhao M."/>
            <person name="Scheffler B.E."/>
            <person name="Stack J.C."/>
            <person name="Feltus F.A."/>
            <person name="Mustiga G.M."/>
            <person name="Amores F."/>
            <person name="Phillips W."/>
            <person name="Marelli J.P."/>
            <person name="May G.D."/>
            <person name="Shapiro H."/>
            <person name="Ma J."/>
            <person name="Bustamante C.D."/>
            <person name="Schnell R.J."/>
            <person name="Main D."/>
            <person name="Gilbert D."/>
            <person name="Parida L."/>
            <person name="Kuhn D.N."/>
        </authorList>
    </citation>
    <scope>NUCLEOTIDE SEQUENCE [LARGE SCALE GENOMIC DNA]</scope>
    <source>
        <strain evidence="3">cv. Matina 1-6</strain>
    </source>
</reference>
<feature type="region of interest" description="Disordered" evidence="1">
    <location>
        <begin position="147"/>
        <end position="209"/>
    </location>
</feature>
<evidence type="ECO:0000313" key="2">
    <source>
        <dbReference type="EMBL" id="EOY18964.1"/>
    </source>
</evidence>
<keyword evidence="2" id="KW-0378">Hydrolase</keyword>
<keyword evidence="2" id="KW-0645">Protease</keyword>
<feature type="compositionally biased region" description="Polar residues" evidence="1">
    <location>
        <begin position="195"/>
        <end position="206"/>
    </location>
</feature>
<name>A0A061FVW5_THECC</name>
<gene>
    <name evidence="2" type="ORF">TCM_043497</name>
</gene>
<dbReference type="InParanoid" id="A0A061FVW5"/>
<dbReference type="GO" id="GO:0008233">
    <property type="term" value="F:peptidase activity"/>
    <property type="evidence" value="ECO:0007669"/>
    <property type="project" value="UniProtKB-KW"/>
</dbReference>
<dbReference type="HOGENOM" id="CLU_1087443_0_0_1"/>
<dbReference type="Proteomes" id="UP000026915">
    <property type="component" value="Chromosome 10"/>
</dbReference>
<evidence type="ECO:0000313" key="3">
    <source>
        <dbReference type="Proteomes" id="UP000026915"/>
    </source>
</evidence>
<protein>
    <submittedName>
        <fullName evidence="2">Gag protease polyprotein, putative</fullName>
    </submittedName>
</protein>
<evidence type="ECO:0000256" key="1">
    <source>
        <dbReference type="SAM" id="MobiDB-lite"/>
    </source>
</evidence>
<accession>A0A061FVW5</accession>
<sequence>MSAYRDIVAIVTDSRIVPSHDNSCALVAEQAKSPLHPPPSPPPIGILVMPPKVAQALAAFFIAMAGQAQEARQLGCVSFTGELDPTVAKDWINQVSKTLSDMRLEDDMKLMVAMRLLEKRARTWWNSVKSRTTTPLTWRIRAEIAKKRNLSGSSSQQPKRGKDSMASGSTTSAPITSSRPLVSQTQQRPPRFSRSEMTTSEKSSGGSDKCRHCGKYHVGLCRKLVKNGKKVFSSNSLGEEKILDSTRMMGESREVF</sequence>
<keyword evidence="3" id="KW-1185">Reference proteome</keyword>
<dbReference type="GO" id="GO:0006508">
    <property type="term" value="P:proteolysis"/>
    <property type="evidence" value="ECO:0007669"/>
    <property type="project" value="UniProtKB-KW"/>
</dbReference>